<evidence type="ECO:0000256" key="1">
    <source>
        <dbReference type="ARBA" id="ARBA00004141"/>
    </source>
</evidence>
<feature type="transmembrane region" description="Helical" evidence="7">
    <location>
        <begin position="187"/>
        <end position="209"/>
    </location>
</feature>
<evidence type="ECO:0000313" key="8">
    <source>
        <dbReference type="EMBL" id="CAI9285446.1"/>
    </source>
</evidence>
<feature type="transmembrane region" description="Helical" evidence="7">
    <location>
        <begin position="215"/>
        <end position="237"/>
    </location>
</feature>
<keyword evidence="4 7" id="KW-1133">Transmembrane helix</keyword>
<comment type="similarity">
    <text evidence="6">Belongs to the major facilitator superfamily. Phosphate:H(+) symporter (TC 2.A.1.9) family.</text>
</comment>
<dbReference type="EMBL" id="OX465081">
    <property type="protein sequence ID" value="CAI9285446.1"/>
    <property type="molecule type" value="Genomic_DNA"/>
</dbReference>
<accession>A0AA36E706</accession>
<dbReference type="SUPFAM" id="SSF103473">
    <property type="entry name" value="MFS general substrate transporter"/>
    <property type="match status" value="1"/>
</dbReference>
<evidence type="ECO:0000256" key="6">
    <source>
        <dbReference type="ARBA" id="ARBA00044504"/>
    </source>
</evidence>
<keyword evidence="2" id="KW-0813">Transport</keyword>
<feature type="transmembrane region" description="Helical" evidence="7">
    <location>
        <begin position="6"/>
        <end position="26"/>
    </location>
</feature>
<evidence type="ECO:0000256" key="3">
    <source>
        <dbReference type="ARBA" id="ARBA00022692"/>
    </source>
</evidence>
<dbReference type="InterPro" id="IPR036259">
    <property type="entry name" value="MFS_trans_sf"/>
</dbReference>
<evidence type="ECO:0008006" key="10">
    <source>
        <dbReference type="Google" id="ProtNLM"/>
    </source>
</evidence>
<protein>
    <recommendedName>
        <fullName evidence="10">Major facilitator superfamily (MFS) profile domain-containing protein</fullName>
    </recommendedName>
</protein>
<organism evidence="8 9">
    <name type="scientific">Lactuca saligna</name>
    <name type="common">Willowleaf lettuce</name>
    <dbReference type="NCBI Taxonomy" id="75948"/>
    <lineage>
        <taxon>Eukaryota</taxon>
        <taxon>Viridiplantae</taxon>
        <taxon>Streptophyta</taxon>
        <taxon>Embryophyta</taxon>
        <taxon>Tracheophyta</taxon>
        <taxon>Spermatophyta</taxon>
        <taxon>Magnoliopsida</taxon>
        <taxon>eudicotyledons</taxon>
        <taxon>Gunneridae</taxon>
        <taxon>Pentapetalae</taxon>
        <taxon>asterids</taxon>
        <taxon>campanulids</taxon>
        <taxon>Asterales</taxon>
        <taxon>Asteraceae</taxon>
        <taxon>Cichorioideae</taxon>
        <taxon>Cichorieae</taxon>
        <taxon>Lactucinae</taxon>
        <taxon>Lactuca</taxon>
    </lineage>
</organism>
<keyword evidence="5 7" id="KW-0472">Membrane</keyword>
<dbReference type="PANTHER" id="PTHR23511:SF5">
    <property type="entry name" value="MAJOR FACILITATOR-TYPE TRANSPORTER HXNZ-RELATED"/>
    <property type="match status" value="1"/>
</dbReference>
<evidence type="ECO:0000256" key="7">
    <source>
        <dbReference type="SAM" id="Phobius"/>
    </source>
</evidence>
<evidence type="ECO:0000313" key="9">
    <source>
        <dbReference type="Proteomes" id="UP001177003"/>
    </source>
</evidence>
<evidence type="ECO:0000256" key="4">
    <source>
        <dbReference type="ARBA" id="ARBA00022989"/>
    </source>
</evidence>
<keyword evidence="3 7" id="KW-0812">Transmembrane</keyword>
<gene>
    <name evidence="8" type="ORF">LSALG_LOCUS24911</name>
</gene>
<dbReference type="Proteomes" id="UP001177003">
    <property type="component" value="Chromosome 5"/>
</dbReference>
<comment type="subcellular location">
    <subcellularLocation>
        <location evidence="1">Membrane</location>
        <topology evidence="1">Multi-pass membrane protein</topology>
    </subcellularLocation>
</comment>
<feature type="transmembrane region" description="Helical" evidence="7">
    <location>
        <begin position="152"/>
        <end position="175"/>
    </location>
</feature>
<feature type="transmembrane region" description="Helical" evidence="7">
    <location>
        <begin position="122"/>
        <end position="140"/>
    </location>
</feature>
<name>A0AA36E706_LACSI</name>
<reference evidence="8" key="1">
    <citation type="submission" date="2023-04" db="EMBL/GenBank/DDBJ databases">
        <authorList>
            <person name="Vijverberg K."/>
            <person name="Xiong W."/>
            <person name="Schranz E."/>
        </authorList>
    </citation>
    <scope>NUCLEOTIDE SEQUENCE</scope>
</reference>
<proteinExistence type="inferred from homology"/>
<evidence type="ECO:0000256" key="2">
    <source>
        <dbReference type="ARBA" id="ARBA00022448"/>
    </source>
</evidence>
<keyword evidence="9" id="KW-1185">Reference proteome</keyword>
<dbReference type="GO" id="GO:0016020">
    <property type="term" value="C:membrane"/>
    <property type="evidence" value="ECO:0007669"/>
    <property type="project" value="UniProtKB-SubCell"/>
</dbReference>
<sequence length="259" mass="28262">MHRFGWRHLLGVSTLPYLLALVYYGLVKQPPRHQFHTQGRFSILVTNTVKVTAMSIEGQVSGCVQFHFGYSLPQSIRTTICFEESGTCGMPSIHMNMFITSFAELPGLALASLILVKVGRRISMEIMIIAGLILLLPLVVHQNTITTTAYLFGARVFISATFIVSQICAPEGYLLCVCLSNFRATGVGVAMTLGKIVGIVCPLIAAGIGSGCHQTLPLIMFVVTTLLLGLSVVLLPFETRGRLLQDNIDSPLKHKLLPY</sequence>
<dbReference type="Gene3D" id="1.20.1250.20">
    <property type="entry name" value="MFS general substrate transporter like domains"/>
    <property type="match status" value="1"/>
</dbReference>
<dbReference type="AlphaFoldDB" id="A0AA36E706"/>
<dbReference type="PANTHER" id="PTHR23511">
    <property type="entry name" value="SYNAPTIC VESICLE GLYCOPROTEIN 2"/>
    <property type="match status" value="1"/>
</dbReference>
<evidence type="ECO:0000256" key="5">
    <source>
        <dbReference type="ARBA" id="ARBA00023136"/>
    </source>
</evidence>